<evidence type="ECO:0000256" key="1">
    <source>
        <dbReference type="ARBA" id="ARBA00010458"/>
    </source>
</evidence>
<dbReference type="SUPFAM" id="SSF54637">
    <property type="entry name" value="Thioesterase/thiol ester dehydrase-isomerase"/>
    <property type="match status" value="1"/>
</dbReference>
<evidence type="ECO:0000259" key="4">
    <source>
        <dbReference type="PROSITE" id="PS51770"/>
    </source>
</evidence>
<accession>A0ABM7WAW6</accession>
<reference evidence="5 6" key="1">
    <citation type="submission" date="2022-01" db="EMBL/GenBank/DDBJ databases">
        <title>Desulfofustis limnae sp. nov., a novel mesophilic sulfate-reducing bacterium isolated from marsh soil.</title>
        <authorList>
            <person name="Watanabe M."/>
            <person name="Takahashi A."/>
            <person name="Kojima H."/>
            <person name="Fukui M."/>
        </authorList>
    </citation>
    <scope>NUCLEOTIDE SEQUENCE [LARGE SCALE GENOMIC DNA]</scope>
    <source>
        <strain evidence="5 6">PPLL</strain>
    </source>
</reference>
<dbReference type="InterPro" id="IPR040170">
    <property type="entry name" value="Cytosol_ACT"/>
</dbReference>
<keyword evidence="2 3" id="KW-0378">Hydrolase</keyword>
<dbReference type="Gene3D" id="3.10.129.10">
    <property type="entry name" value="Hotdog Thioesterase"/>
    <property type="match status" value="1"/>
</dbReference>
<organism evidence="5 6">
    <name type="scientific">Desulfofustis limnaeus</name>
    <dbReference type="NCBI Taxonomy" id="2740163"/>
    <lineage>
        <taxon>Bacteria</taxon>
        <taxon>Pseudomonadati</taxon>
        <taxon>Thermodesulfobacteriota</taxon>
        <taxon>Desulfobulbia</taxon>
        <taxon>Desulfobulbales</taxon>
        <taxon>Desulfocapsaceae</taxon>
        <taxon>Desulfofustis</taxon>
    </lineage>
</organism>
<evidence type="ECO:0000256" key="3">
    <source>
        <dbReference type="PROSITE-ProRule" id="PRU01106"/>
    </source>
</evidence>
<feature type="domain" description="HotDog ACOT-type" evidence="4">
    <location>
        <begin position="4"/>
        <end position="116"/>
    </location>
</feature>
<dbReference type="RefSeq" id="WP_284151476.1">
    <property type="nucleotide sequence ID" value="NZ_AP025516.1"/>
</dbReference>
<evidence type="ECO:0000313" key="5">
    <source>
        <dbReference type="EMBL" id="BDD88086.1"/>
    </source>
</evidence>
<dbReference type="PANTHER" id="PTHR11049:SF16">
    <property type="entry name" value="PROTEIN VDLD"/>
    <property type="match status" value="1"/>
</dbReference>
<name>A0ABM7WAW6_9BACT</name>
<proteinExistence type="inferred from homology"/>
<gene>
    <name evidence="5" type="ORF">DPPLL_24510</name>
</gene>
<dbReference type="InterPro" id="IPR033120">
    <property type="entry name" value="HOTDOG_ACOT"/>
</dbReference>
<protein>
    <submittedName>
        <fullName evidence="5">Acyl-CoA thioesterase</fullName>
    </submittedName>
</protein>
<dbReference type="PANTHER" id="PTHR11049">
    <property type="entry name" value="ACYL COENZYME A THIOESTER HYDROLASE"/>
    <property type="match status" value="1"/>
</dbReference>
<comment type="similarity">
    <text evidence="1">Belongs to the acyl coenzyme A hydrolase family.</text>
</comment>
<evidence type="ECO:0000256" key="2">
    <source>
        <dbReference type="ARBA" id="ARBA00022801"/>
    </source>
</evidence>
<dbReference type="InterPro" id="IPR029069">
    <property type="entry name" value="HotDog_dom_sf"/>
</dbReference>
<dbReference type="EMBL" id="AP025516">
    <property type="protein sequence ID" value="BDD88086.1"/>
    <property type="molecule type" value="Genomic_DNA"/>
</dbReference>
<evidence type="ECO:0000313" key="6">
    <source>
        <dbReference type="Proteomes" id="UP000830055"/>
    </source>
</evidence>
<dbReference type="CDD" id="cd03442">
    <property type="entry name" value="BFIT_BACH"/>
    <property type="match status" value="1"/>
</dbReference>
<dbReference type="InterPro" id="IPR006683">
    <property type="entry name" value="Thioestr_dom"/>
</dbReference>
<sequence length="158" mass="17569">MSEYHCQVIMSHVMLPTHANPDGNIHGGDIMKLIDDAASVVAIKHARTTVVTASIDRLDFHRPVYIGNLLILKASLNAVGRTSMEIGVRVEAEDLRAGIVRHIASAYLTFVALDDNHRPTPVPAYQPETPEAIRRSRQAQERKVCFFNSRTTTTKEQP</sequence>
<keyword evidence="6" id="KW-1185">Reference proteome</keyword>
<dbReference type="PROSITE" id="PS51770">
    <property type="entry name" value="HOTDOG_ACOT"/>
    <property type="match status" value="1"/>
</dbReference>
<dbReference type="Proteomes" id="UP000830055">
    <property type="component" value="Chromosome"/>
</dbReference>
<dbReference type="Pfam" id="PF03061">
    <property type="entry name" value="4HBT"/>
    <property type="match status" value="1"/>
</dbReference>